<evidence type="ECO:0000256" key="6">
    <source>
        <dbReference type="ARBA" id="ARBA00022793"/>
    </source>
</evidence>
<evidence type="ECO:0000256" key="10">
    <source>
        <dbReference type="ARBA" id="ARBA00023115"/>
    </source>
</evidence>
<dbReference type="Gene3D" id="2.40.37.10">
    <property type="entry name" value="Lyase, Ornithine Decarboxylase, Chain A, domain 1"/>
    <property type="match status" value="1"/>
</dbReference>
<dbReference type="Gene3D" id="1.20.58.930">
    <property type="match status" value="1"/>
</dbReference>
<keyword evidence="6 12" id="KW-0210">Decarboxylase</keyword>
<evidence type="ECO:0000256" key="5">
    <source>
        <dbReference type="ARBA" id="ARBA00022723"/>
    </source>
</evidence>
<dbReference type="EC" id="4.1.1.19" evidence="12"/>
<evidence type="ECO:0000259" key="14">
    <source>
        <dbReference type="Pfam" id="PF17810"/>
    </source>
</evidence>
<keyword evidence="8 12" id="KW-0663">Pyridoxal phosphate</keyword>
<keyword evidence="7 12" id="KW-0460">Magnesium</keyword>
<dbReference type="InterPro" id="IPR022653">
    <property type="entry name" value="De-COase2_pyr-phos_BS"/>
</dbReference>
<feature type="binding site" evidence="12">
    <location>
        <begin position="295"/>
        <end position="305"/>
    </location>
    <ligand>
        <name>substrate</name>
    </ligand>
</feature>
<dbReference type="Pfam" id="PF17944">
    <property type="entry name" value="Arg_decarbox_C"/>
    <property type="match status" value="1"/>
</dbReference>
<dbReference type="EMBL" id="JBHPBY010000236">
    <property type="protein sequence ID" value="MFC1851875.1"/>
    <property type="molecule type" value="Genomic_DNA"/>
</dbReference>
<dbReference type="InterPro" id="IPR000183">
    <property type="entry name" value="Orn/DAP/Arg_de-COase"/>
</dbReference>
<comment type="catalytic activity">
    <reaction evidence="12">
        <text>L-arginine + H(+) = agmatine + CO2</text>
        <dbReference type="Rhea" id="RHEA:17641"/>
        <dbReference type="ChEBI" id="CHEBI:15378"/>
        <dbReference type="ChEBI" id="CHEBI:16526"/>
        <dbReference type="ChEBI" id="CHEBI:32682"/>
        <dbReference type="ChEBI" id="CHEBI:58145"/>
        <dbReference type="EC" id="4.1.1.19"/>
    </reaction>
</comment>
<dbReference type="InterPro" id="IPR040634">
    <property type="entry name" value="Arg_decarb_HB"/>
</dbReference>
<dbReference type="NCBIfam" id="NF003763">
    <property type="entry name" value="PRK05354.1"/>
    <property type="match status" value="1"/>
</dbReference>
<dbReference type="PANTHER" id="PTHR43295:SF9">
    <property type="entry name" value="BIOSYNTHETIC ARGININE DECARBOXYLASE"/>
    <property type="match status" value="1"/>
</dbReference>
<evidence type="ECO:0000256" key="1">
    <source>
        <dbReference type="ARBA" id="ARBA00001933"/>
    </source>
</evidence>
<dbReference type="PIRSF" id="PIRSF001336">
    <property type="entry name" value="Arg_decrbxlase"/>
    <property type="match status" value="1"/>
</dbReference>
<dbReference type="PRINTS" id="PR01179">
    <property type="entry name" value="ODADCRBXLASE"/>
</dbReference>
<organism evidence="16 17">
    <name type="scientific">candidate division CSSED10-310 bacterium</name>
    <dbReference type="NCBI Taxonomy" id="2855610"/>
    <lineage>
        <taxon>Bacteria</taxon>
        <taxon>Bacteria division CSSED10-310</taxon>
    </lineage>
</organism>
<evidence type="ECO:0000256" key="9">
    <source>
        <dbReference type="ARBA" id="ARBA00023066"/>
    </source>
</evidence>
<evidence type="ECO:0000259" key="15">
    <source>
        <dbReference type="Pfam" id="PF17944"/>
    </source>
</evidence>
<feature type="domain" description="Arginine decarboxylase C-terminal helical" evidence="15">
    <location>
        <begin position="590"/>
        <end position="643"/>
    </location>
</feature>
<evidence type="ECO:0000259" key="13">
    <source>
        <dbReference type="Pfam" id="PF02784"/>
    </source>
</evidence>
<dbReference type="PANTHER" id="PTHR43295">
    <property type="entry name" value="ARGININE DECARBOXYLASE"/>
    <property type="match status" value="1"/>
</dbReference>
<comment type="function">
    <text evidence="3 12">Catalyzes the biosynthesis of agmatine from arginine.</text>
</comment>
<keyword evidence="5 12" id="KW-0479">Metal-binding</keyword>
<feature type="domain" description="Orn/DAP/Arg decarboxylase 2 N-terminal" evidence="13">
    <location>
        <begin position="108"/>
        <end position="355"/>
    </location>
</feature>
<keyword evidence="17" id="KW-1185">Reference proteome</keyword>
<evidence type="ECO:0000256" key="2">
    <source>
        <dbReference type="ARBA" id="ARBA00001946"/>
    </source>
</evidence>
<comment type="cofactor">
    <cofactor evidence="2 12">
        <name>Mg(2+)</name>
        <dbReference type="ChEBI" id="CHEBI:18420"/>
    </cofactor>
</comment>
<dbReference type="PRINTS" id="PR01180">
    <property type="entry name" value="ARGDCRBXLASE"/>
</dbReference>
<comment type="similarity">
    <text evidence="4 12">Belongs to the Orn/Lys/Arg decarboxylase class-II family. SpeA subfamily.</text>
</comment>
<dbReference type="CDD" id="cd06830">
    <property type="entry name" value="PLPDE_III_ADC"/>
    <property type="match status" value="1"/>
</dbReference>
<keyword evidence="9 12" id="KW-0745">Spermidine biosynthesis</keyword>
<accession>A0ABV6Z0A1</accession>
<gene>
    <name evidence="12 16" type="primary">speA</name>
    <name evidence="16" type="ORF">ACFL27_16915</name>
</gene>
<dbReference type="SUPFAM" id="SSF51419">
    <property type="entry name" value="PLP-binding barrel"/>
    <property type="match status" value="1"/>
</dbReference>
<dbReference type="Proteomes" id="UP001594351">
    <property type="component" value="Unassembled WGS sequence"/>
</dbReference>
<proteinExistence type="inferred from homology"/>
<dbReference type="Gene3D" id="1.10.287.3440">
    <property type="match status" value="1"/>
</dbReference>
<dbReference type="InterPro" id="IPR002985">
    <property type="entry name" value="Arg_decrbxlase"/>
</dbReference>
<dbReference type="HAMAP" id="MF_01417">
    <property type="entry name" value="SpeA"/>
    <property type="match status" value="1"/>
</dbReference>
<comment type="pathway">
    <text evidence="12">Amine and polyamine biosynthesis; agmatine biosynthesis; agmatine from L-arginine: step 1/1.</text>
</comment>
<keyword evidence="11 12" id="KW-0456">Lyase</keyword>
<evidence type="ECO:0000256" key="8">
    <source>
        <dbReference type="ARBA" id="ARBA00022898"/>
    </source>
</evidence>
<dbReference type="InterPro" id="IPR041128">
    <property type="entry name" value="Arg_decarbox_C"/>
</dbReference>
<evidence type="ECO:0000256" key="4">
    <source>
        <dbReference type="ARBA" id="ARBA00008357"/>
    </source>
</evidence>
<dbReference type="GO" id="GO:0008792">
    <property type="term" value="F:arginine decarboxylase activity"/>
    <property type="evidence" value="ECO:0007669"/>
    <property type="project" value="UniProtKB-EC"/>
</dbReference>
<protein>
    <recommendedName>
        <fullName evidence="12">Biosynthetic arginine decarboxylase</fullName>
        <shortName evidence="12">ADC</shortName>
        <ecNumber evidence="12">4.1.1.19</ecNumber>
    </recommendedName>
</protein>
<dbReference type="Pfam" id="PF17810">
    <property type="entry name" value="Arg_decarb_HB"/>
    <property type="match status" value="1"/>
</dbReference>
<evidence type="ECO:0000256" key="3">
    <source>
        <dbReference type="ARBA" id="ARBA00002257"/>
    </source>
</evidence>
<comment type="cofactor">
    <cofactor evidence="1 12">
        <name>pyridoxal 5'-phosphate</name>
        <dbReference type="ChEBI" id="CHEBI:597326"/>
    </cofactor>
</comment>
<feature type="modified residue" description="N6-(pyridoxal phosphate)lysine" evidence="12">
    <location>
        <position position="113"/>
    </location>
</feature>
<sequence>MTKRVVKNKEVSLQKRWGVKDATELYNIEEWGLGFFKISPQGNLIVCPQKEDAVGLDLLAFLEELQLRNIELPVLIRFTDILQQRLIELNECFHEAIVEYEYEGFYRGVYPIKVNQHRHVVEDILRFGQSYHYGLEAGSKPELLLAIALLTDKESLIICNGYKDHSFIELALSALKMGKNVILVIEKLSEIHDIVSISRKLDIKPLLGVRVKLSSRGFGKWESSGGDKSKFGLFVSEILDLVEILKAEEMVDCFQLLHFHLGSQITSIQPLSRALRESSRIFSELHKLGVPLKYFDVGGGLAVDYDGSKSRSHSSANYNILEYAANVVAAIAEECNDENIPHPHIISESGRSIVAHHSVLLVKVLGVSEFGKTKLSIEMNENSPDVVVRMMEAYSELSPANFQETYHDALDAKDEALSLFMHGYLSLNHRAQVENIFWAICKKIVTFIHKLDYVPDEFKGLERFLCDIYFCNFSVFQSVPDSWAVNHLFPIMPIHRLDEKPKRSGILVDITCDSDGKINQFIDRKKIKHTLELHELDDKKPYYLGVFLVGAYQEILGDLHNLFGDTNMVHVSILPDGNYLIDKTIIGETVSEVLDYVQYNKKELLALVRKQMEVSIQSNNLSISESARLLKSYEAGLESYTYLLD</sequence>
<name>A0ABV6Z0A1_UNCC1</name>
<evidence type="ECO:0000313" key="16">
    <source>
        <dbReference type="EMBL" id="MFC1851875.1"/>
    </source>
</evidence>
<dbReference type="PROSITE" id="PS00878">
    <property type="entry name" value="ODR_DC_2_1"/>
    <property type="match status" value="1"/>
</dbReference>
<dbReference type="Gene3D" id="3.20.20.10">
    <property type="entry name" value="Alanine racemase"/>
    <property type="match status" value="1"/>
</dbReference>
<dbReference type="SUPFAM" id="SSF50621">
    <property type="entry name" value="Alanine racemase C-terminal domain-like"/>
    <property type="match status" value="1"/>
</dbReference>
<dbReference type="InterPro" id="IPR022644">
    <property type="entry name" value="De-COase2_N"/>
</dbReference>
<dbReference type="NCBIfam" id="TIGR01273">
    <property type="entry name" value="speA"/>
    <property type="match status" value="1"/>
</dbReference>
<evidence type="ECO:0000256" key="11">
    <source>
        <dbReference type="ARBA" id="ARBA00023239"/>
    </source>
</evidence>
<feature type="domain" description="Arginine decarboxylase helical bundle" evidence="14">
    <location>
        <begin position="381"/>
        <end position="461"/>
    </location>
</feature>
<evidence type="ECO:0000256" key="12">
    <source>
        <dbReference type="HAMAP-Rule" id="MF_01417"/>
    </source>
</evidence>
<dbReference type="Pfam" id="PF02784">
    <property type="entry name" value="Orn_Arg_deC_N"/>
    <property type="match status" value="1"/>
</dbReference>
<evidence type="ECO:0000313" key="17">
    <source>
        <dbReference type="Proteomes" id="UP001594351"/>
    </source>
</evidence>
<keyword evidence="10 12" id="KW-0620">Polyamine biosynthesis</keyword>
<dbReference type="InterPro" id="IPR029066">
    <property type="entry name" value="PLP-binding_barrel"/>
</dbReference>
<comment type="caution">
    <text evidence="16">The sequence shown here is derived from an EMBL/GenBank/DDBJ whole genome shotgun (WGS) entry which is preliminary data.</text>
</comment>
<reference evidence="16 17" key="1">
    <citation type="submission" date="2024-09" db="EMBL/GenBank/DDBJ databases">
        <title>Laminarin stimulates single cell rates of sulfate reduction while oxygen inhibits transcriptomic activity in coastal marine sediment.</title>
        <authorList>
            <person name="Lindsay M."/>
            <person name="Orcutt B."/>
            <person name="Emerson D."/>
            <person name="Stepanauskas R."/>
            <person name="D'Angelo T."/>
        </authorList>
    </citation>
    <scope>NUCLEOTIDE SEQUENCE [LARGE SCALE GENOMIC DNA]</scope>
    <source>
        <strain evidence="16">SAG AM-311-K15</strain>
    </source>
</reference>
<evidence type="ECO:0000256" key="7">
    <source>
        <dbReference type="ARBA" id="ARBA00022842"/>
    </source>
</evidence>
<dbReference type="InterPro" id="IPR009006">
    <property type="entry name" value="Ala_racemase/Decarboxylase_C"/>
</dbReference>